<accession>A0A2V1N0R8</accession>
<name>A0A2V1N0R8_9LACO</name>
<protein>
    <submittedName>
        <fullName evidence="1">Uncharacterized protein</fullName>
    </submittedName>
</protein>
<organism evidence="1 2">
    <name type="scientific">Levilactobacillus bambusae</name>
    <dbReference type="NCBI Taxonomy" id="2024736"/>
    <lineage>
        <taxon>Bacteria</taxon>
        <taxon>Bacillati</taxon>
        <taxon>Bacillota</taxon>
        <taxon>Bacilli</taxon>
        <taxon>Lactobacillales</taxon>
        <taxon>Lactobacillaceae</taxon>
        <taxon>Levilactobacillus</taxon>
    </lineage>
</organism>
<dbReference type="AlphaFoldDB" id="A0A2V1N0R8"/>
<dbReference type="OrthoDB" id="4498710at2"/>
<proteinExistence type="predicted"/>
<comment type="caution">
    <text evidence="1">The sequence shown here is derived from an EMBL/GenBank/DDBJ whole genome shotgun (WGS) entry which is preliminary data.</text>
</comment>
<reference evidence="1 2" key="1">
    <citation type="journal article" date="2018" name="Int. J. Syst. Evol. Microbiol.">
        <title>Lactobacillus bambusae sp. nov., isolated from a traditional fermented Ma-bamboo shoots of Taiwan.</title>
        <authorList>
            <person name="Wang L.-T."/>
        </authorList>
    </citation>
    <scope>NUCLEOTIDE SEQUENCE [LARGE SCALE GENOMIC DNA]</scope>
    <source>
        <strain evidence="1 2">BS-W1</strain>
    </source>
</reference>
<keyword evidence="2" id="KW-1185">Reference proteome</keyword>
<dbReference type="Proteomes" id="UP000245080">
    <property type="component" value="Unassembled WGS sequence"/>
</dbReference>
<dbReference type="EMBL" id="QCXQ01000001">
    <property type="protein sequence ID" value="PWG00849.1"/>
    <property type="molecule type" value="Genomic_DNA"/>
</dbReference>
<gene>
    <name evidence="1" type="ORF">DCM90_01335</name>
</gene>
<sequence>MKKGRLLDTDDNPIKWHQANTFVKPSGDTFLALISDGSVRTGKMLIMSYDICNHQRFSITGETIDFLHRNVIRLLVTMSEGVKDITSEILELGFFTCYL</sequence>
<evidence type="ECO:0000313" key="1">
    <source>
        <dbReference type="EMBL" id="PWG00849.1"/>
    </source>
</evidence>
<evidence type="ECO:0000313" key="2">
    <source>
        <dbReference type="Proteomes" id="UP000245080"/>
    </source>
</evidence>